<sequence>MHALILLKLFYWTTAEGLHYYNPTYPAQVLTFLPAKINIGIYVYAMWKMCKFGLRIAKLLNTYKEVCIFSISLNKKFTNNLKITNMRTNEFKEWLQIKFPDTKTTVNNRISNCNHVEKYYGDLDTHYTENKCSYIIDELNYSTEDERKNASQRHKVPIDGNIRNGSATLKLAVKLYVEFRENQNELLGDDLIFHEEVIEEVNSDGAIILQEIRKHLSAFNYKKITHNDIAVLQLELTDFLNEKLKRFTWKTEHRPSLTIKDSIDIFGLTDDNKFKIVIELDAHRADQVAKKFISRSALFINDNIIYLSICYPGTSKMNKNECIKYFDYCAIISRALSDSSGNSKLYAGIILE</sequence>
<evidence type="ECO:0000313" key="2">
    <source>
        <dbReference type="Proteomes" id="UP000199452"/>
    </source>
</evidence>
<gene>
    <name evidence="1" type="ORF">SAMN05216323_10463</name>
</gene>
<evidence type="ECO:0000313" key="1">
    <source>
        <dbReference type="EMBL" id="SDC71625.1"/>
    </source>
</evidence>
<reference evidence="1 2" key="1">
    <citation type="submission" date="2016-09" db="EMBL/GenBank/DDBJ databases">
        <authorList>
            <person name="Capua I."/>
            <person name="De Benedictis P."/>
            <person name="Joannis T."/>
            <person name="Lombin L.H."/>
            <person name="Cattoli G."/>
        </authorList>
    </citation>
    <scope>NUCLEOTIDE SEQUENCE [LARGE SCALE GENOMIC DNA]</scope>
    <source>
        <strain evidence="1 2">A7P-90m</strain>
    </source>
</reference>
<protein>
    <submittedName>
        <fullName evidence="1">Uncharacterized protein</fullName>
    </submittedName>
</protein>
<name>A0A1G6NWS9_9BACT</name>
<keyword evidence="2" id="KW-1185">Reference proteome</keyword>
<organism evidence="1 2">
    <name type="scientific">Williamwhitmania taraxaci</name>
    <dbReference type="NCBI Taxonomy" id="1640674"/>
    <lineage>
        <taxon>Bacteria</taxon>
        <taxon>Pseudomonadati</taxon>
        <taxon>Bacteroidota</taxon>
        <taxon>Bacteroidia</taxon>
        <taxon>Bacteroidales</taxon>
        <taxon>Williamwhitmaniaceae</taxon>
        <taxon>Williamwhitmania</taxon>
    </lineage>
</organism>
<dbReference type="EMBL" id="FMYP01000046">
    <property type="protein sequence ID" value="SDC71625.1"/>
    <property type="molecule type" value="Genomic_DNA"/>
</dbReference>
<dbReference type="Proteomes" id="UP000199452">
    <property type="component" value="Unassembled WGS sequence"/>
</dbReference>
<accession>A0A1G6NWS9</accession>
<dbReference type="AlphaFoldDB" id="A0A1G6NWS9"/>
<proteinExistence type="predicted"/>